<dbReference type="Proteomes" id="UP000000269">
    <property type="component" value="Chromosome"/>
</dbReference>
<accession>A8MLQ1</accession>
<dbReference type="InterPro" id="IPR035938">
    <property type="entry name" value="Hemerythrin-like_sf"/>
</dbReference>
<keyword evidence="2" id="KW-0479">Metal-binding</keyword>
<gene>
    <name evidence="5" type="ordered locus">Clos_0406</name>
</gene>
<proteinExistence type="inferred from homology"/>
<evidence type="ECO:0000256" key="3">
    <source>
        <dbReference type="ARBA" id="ARBA00023004"/>
    </source>
</evidence>
<feature type="domain" description="Hemerythrin-like" evidence="4">
    <location>
        <begin position="10"/>
        <end position="127"/>
    </location>
</feature>
<dbReference type="SUPFAM" id="SSF47188">
    <property type="entry name" value="Hemerythrin-like"/>
    <property type="match status" value="1"/>
</dbReference>
<dbReference type="PROSITE" id="PS00550">
    <property type="entry name" value="HEMERYTHRINS"/>
    <property type="match status" value="1"/>
</dbReference>
<name>A8MLQ1_ALKOO</name>
<evidence type="ECO:0000313" key="5">
    <source>
        <dbReference type="EMBL" id="ABW17968.1"/>
    </source>
</evidence>
<dbReference type="Gene3D" id="1.20.120.50">
    <property type="entry name" value="Hemerythrin-like"/>
    <property type="match status" value="1"/>
</dbReference>
<dbReference type="NCBIfam" id="NF033749">
    <property type="entry name" value="bact_hemeryth"/>
    <property type="match status" value="1"/>
</dbReference>
<dbReference type="Pfam" id="PF01814">
    <property type="entry name" value="Hemerythrin"/>
    <property type="match status" value="1"/>
</dbReference>
<dbReference type="HOGENOM" id="CLU_086902_3_1_9"/>
<dbReference type="NCBIfam" id="TIGR02481">
    <property type="entry name" value="hemeryth_dom"/>
    <property type="match status" value="1"/>
</dbReference>
<dbReference type="InterPro" id="IPR016131">
    <property type="entry name" value="Haemerythrin_Fe_BS"/>
</dbReference>
<keyword evidence="6" id="KW-1185">Reference proteome</keyword>
<dbReference type="RefSeq" id="WP_012158283.1">
    <property type="nucleotide sequence ID" value="NC_009922.1"/>
</dbReference>
<reference evidence="6" key="1">
    <citation type="submission" date="2007-10" db="EMBL/GenBank/DDBJ databases">
        <title>Complete genome of Alkaliphilus oremlandii OhILAs.</title>
        <authorList>
            <person name="Copeland A."/>
            <person name="Lucas S."/>
            <person name="Lapidus A."/>
            <person name="Barry K."/>
            <person name="Detter J.C."/>
            <person name="Glavina del Rio T."/>
            <person name="Hammon N."/>
            <person name="Israni S."/>
            <person name="Dalin E."/>
            <person name="Tice H."/>
            <person name="Pitluck S."/>
            <person name="Chain P."/>
            <person name="Malfatti S."/>
            <person name="Shin M."/>
            <person name="Vergez L."/>
            <person name="Schmutz J."/>
            <person name="Larimer F."/>
            <person name="Land M."/>
            <person name="Hauser L."/>
            <person name="Kyrpides N."/>
            <person name="Mikhailova N."/>
            <person name="Stolz J.F."/>
            <person name="Dawson A."/>
            <person name="Fisher E."/>
            <person name="Crable B."/>
            <person name="Perera E."/>
            <person name="Lisak J."/>
            <person name="Ranganathan M."/>
            <person name="Basu P."/>
            <person name="Richardson P."/>
        </authorList>
    </citation>
    <scope>NUCLEOTIDE SEQUENCE [LARGE SCALE GENOMIC DNA]</scope>
    <source>
        <strain evidence="6">OhILAs</strain>
    </source>
</reference>
<dbReference type="InterPro" id="IPR012827">
    <property type="entry name" value="Hemerythrin_metal-bd"/>
</dbReference>
<evidence type="ECO:0000313" key="6">
    <source>
        <dbReference type="Proteomes" id="UP000000269"/>
    </source>
</evidence>
<dbReference type="AlphaFoldDB" id="A8MLQ1"/>
<protein>
    <submittedName>
        <fullName evidence="5">Hemerythrin-like metal-binding protein</fullName>
    </submittedName>
</protein>
<dbReference type="eggNOG" id="COG2703">
    <property type="taxonomic scope" value="Bacteria"/>
</dbReference>
<dbReference type="InterPro" id="IPR050669">
    <property type="entry name" value="Hemerythrin"/>
</dbReference>
<keyword evidence="3" id="KW-0408">Iron</keyword>
<dbReference type="STRING" id="350688.Clos_0406"/>
<dbReference type="KEGG" id="aoe:Clos_0406"/>
<evidence type="ECO:0000256" key="2">
    <source>
        <dbReference type="ARBA" id="ARBA00022723"/>
    </source>
</evidence>
<dbReference type="EMBL" id="CP000853">
    <property type="protein sequence ID" value="ABW17968.1"/>
    <property type="molecule type" value="Genomic_DNA"/>
</dbReference>
<dbReference type="PANTHER" id="PTHR37164">
    <property type="entry name" value="BACTERIOHEMERYTHRIN"/>
    <property type="match status" value="1"/>
</dbReference>
<evidence type="ECO:0000259" key="4">
    <source>
        <dbReference type="Pfam" id="PF01814"/>
    </source>
</evidence>
<sequence>MFWWSSELETGITSIDEQHRTIFNRAGDFLSLDSSTDLQEIHRAFVFLMDYCINHFTEEEQIMMDADYESLEGHRAQHNHLVDRLYELGNEIKDTGINEELIDQFKFLVIEWLVNHINESDKHLAKFLLEK</sequence>
<dbReference type="OrthoDB" id="9797092at2"/>
<organism evidence="5 6">
    <name type="scientific">Alkaliphilus oremlandii (strain OhILAs)</name>
    <name type="common">Clostridium oremlandii (strain OhILAs)</name>
    <dbReference type="NCBI Taxonomy" id="350688"/>
    <lineage>
        <taxon>Bacteria</taxon>
        <taxon>Bacillati</taxon>
        <taxon>Bacillota</taxon>
        <taxon>Clostridia</taxon>
        <taxon>Peptostreptococcales</taxon>
        <taxon>Natronincolaceae</taxon>
        <taxon>Alkaliphilus</taxon>
    </lineage>
</organism>
<comment type="similarity">
    <text evidence="1">Belongs to the hemerythrin family.</text>
</comment>
<dbReference type="InterPro" id="IPR012312">
    <property type="entry name" value="Hemerythrin-like"/>
</dbReference>
<dbReference type="CDD" id="cd12107">
    <property type="entry name" value="Hemerythrin"/>
    <property type="match status" value="1"/>
</dbReference>
<dbReference type="GO" id="GO:0046872">
    <property type="term" value="F:metal ion binding"/>
    <property type="evidence" value="ECO:0007669"/>
    <property type="project" value="UniProtKB-KW"/>
</dbReference>
<dbReference type="PANTHER" id="PTHR37164:SF1">
    <property type="entry name" value="BACTERIOHEMERYTHRIN"/>
    <property type="match status" value="1"/>
</dbReference>
<evidence type="ECO:0000256" key="1">
    <source>
        <dbReference type="ARBA" id="ARBA00010587"/>
    </source>
</evidence>